<evidence type="ECO:0000259" key="2">
    <source>
        <dbReference type="Pfam" id="PF23639"/>
    </source>
</evidence>
<dbReference type="InterPro" id="IPR055570">
    <property type="entry name" value="DUF7146"/>
</dbReference>
<dbReference type="Gene3D" id="3.40.1360.10">
    <property type="match status" value="1"/>
</dbReference>
<dbReference type="Pfam" id="PF23639">
    <property type="entry name" value="DUF7146"/>
    <property type="match status" value="1"/>
</dbReference>
<sequence>MHSFRCAIHAQLGFAPEVIELGRIGRFSTTDRARDKAGWYRVINSGRAGVFGDFRRNVSSFWTLGRREAMTPIERSIMVRSLALMRAKRDAERRHQWNRNAQRNLLLWAQTLPLTGHDPASRYLESRGLAGPVPQQLRVHPSLTYWEDGDRSKWPAMVAPLLAPDGRMLALHRTYLTADGRKAPVSAVKKLTEASGPLAGACIPLHAPERGVIGIAEGIETAQAAHLASGLPTVAAYCASNLAAYIWPPATRRIVVFADADAAGTTATQTLKARAVRAGLDVKVLTPSTPGMDWCDVWAARTLTEVSA</sequence>
<comment type="caution">
    <text evidence="3">The sequence shown here is derived from an EMBL/GenBank/DDBJ whole genome shotgun (WGS) entry which is preliminary data.</text>
</comment>
<feature type="domain" description="DUF7146" evidence="2">
    <location>
        <begin position="101"/>
        <end position="194"/>
    </location>
</feature>
<gene>
    <name evidence="3" type="ORF">JI742_07900</name>
</gene>
<name>A0A9X1BRD1_9BURK</name>
<evidence type="ECO:0000259" key="1">
    <source>
        <dbReference type="Pfam" id="PF13362"/>
    </source>
</evidence>
<keyword evidence="4" id="KW-1185">Reference proteome</keyword>
<dbReference type="InterPro" id="IPR006171">
    <property type="entry name" value="TOPRIM_dom"/>
</dbReference>
<accession>A0A9X1BRD1</accession>
<reference evidence="3 4" key="1">
    <citation type="submission" date="2021-01" db="EMBL/GenBank/DDBJ databases">
        <title>Piscinibacter sp. Jin2 Genome sequencing and assembly.</title>
        <authorList>
            <person name="Kim I."/>
        </authorList>
    </citation>
    <scope>NUCLEOTIDE SEQUENCE [LARGE SCALE GENOMIC DNA]</scope>
    <source>
        <strain evidence="3 4">Jin2</strain>
    </source>
</reference>
<dbReference type="AlphaFoldDB" id="A0A9X1BRD1"/>
<organism evidence="3 4">
    <name type="scientific">Aquariibacter lacus</name>
    <dbReference type="NCBI Taxonomy" id="2801332"/>
    <lineage>
        <taxon>Bacteria</taxon>
        <taxon>Pseudomonadati</taxon>
        <taxon>Pseudomonadota</taxon>
        <taxon>Betaproteobacteria</taxon>
        <taxon>Burkholderiales</taxon>
        <taxon>Sphaerotilaceae</taxon>
        <taxon>Aquariibacter</taxon>
    </lineage>
</organism>
<dbReference type="Pfam" id="PF13362">
    <property type="entry name" value="Toprim_3"/>
    <property type="match status" value="1"/>
</dbReference>
<dbReference type="Proteomes" id="UP000643207">
    <property type="component" value="Unassembled WGS sequence"/>
</dbReference>
<feature type="domain" description="Toprim" evidence="1">
    <location>
        <begin position="213"/>
        <end position="300"/>
    </location>
</feature>
<protein>
    <submittedName>
        <fullName evidence="3">Toprim domain-containing protein</fullName>
    </submittedName>
</protein>
<dbReference type="EMBL" id="JAERRA010000001">
    <property type="protein sequence ID" value="MBL0719809.1"/>
    <property type="molecule type" value="Genomic_DNA"/>
</dbReference>
<evidence type="ECO:0000313" key="4">
    <source>
        <dbReference type="Proteomes" id="UP000643207"/>
    </source>
</evidence>
<proteinExistence type="predicted"/>
<evidence type="ECO:0000313" key="3">
    <source>
        <dbReference type="EMBL" id="MBL0719809.1"/>
    </source>
</evidence>
<dbReference type="RefSeq" id="WP_201825334.1">
    <property type="nucleotide sequence ID" value="NZ_JAERRA010000001.1"/>
</dbReference>